<dbReference type="GO" id="GO:0005524">
    <property type="term" value="F:ATP binding"/>
    <property type="evidence" value="ECO:0007669"/>
    <property type="project" value="InterPro"/>
</dbReference>
<name>A0A2M8KX83_9BACT</name>
<dbReference type="InterPro" id="IPR013815">
    <property type="entry name" value="ATP_grasp_subdomain_1"/>
</dbReference>
<gene>
    <name evidence="1" type="ORF">COU90_01465</name>
</gene>
<dbReference type="EMBL" id="PFEF01000005">
    <property type="protein sequence ID" value="PJE64493.1"/>
    <property type="molecule type" value="Genomic_DNA"/>
</dbReference>
<dbReference type="SUPFAM" id="SSF56059">
    <property type="entry name" value="Glutathione synthetase ATP-binding domain-like"/>
    <property type="match status" value="1"/>
</dbReference>
<comment type="caution">
    <text evidence="1">The sequence shown here is derived from an EMBL/GenBank/DDBJ whole genome shotgun (WGS) entry which is preliminary data.</text>
</comment>
<dbReference type="Proteomes" id="UP000229098">
    <property type="component" value="Unassembled WGS sequence"/>
</dbReference>
<protein>
    <submittedName>
        <fullName evidence="1">Uncharacterized protein</fullName>
    </submittedName>
</protein>
<dbReference type="AlphaFoldDB" id="A0A2M8KX83"/>
<evidence type="ECO:0000313" key="2">
    <source>
        <dbReference type="Proteomes" id="UP000229098"/>
    </source>
</evidence>
<proteinExistence type="predicted"/>
<evidence type="ECO:0000313" key="1">
    <source>
        <dbReference type="EMBL" id="PJE64493.1"/>
    </source>
</evidence>
<sequence length="441" mass="49607">MKIQFWKPDERSFNETSIQEMARTCGQRSSVLAKLSVIARDLGFSIPEFLVITTSFAHEVNERYEETGGDEDARGYLALSEKRVNAYRVLLEPYLPEIISAIKTVTDANPILRGSSSLEGSNSLSFAGVCKTVIPLRDIGLEDYVKFGVARVLAGSFTPYANYYLSHHNIHSTSRDVGLMAMKLVATPIIHAAAYTYPDELRVRYFLNPIVGSPYIGGHEMILRRDGLLSTTLPNHAEDLKATWHHIASVLWNLHDNFYGEPVPVDVEFLVDQDGEKNVLHIVQMRPVSRPHERNYLQACSLRRVLKKTQGNIVIPPSHLYHSVGELEDGVVIDMRDATRLSDLGVMIDGISHPVFLVSHDRGDGTFGFLKALPHHVRNGVVLIAHPEYREHDHLQYSVYEDRRLDMVIHCDERMLADITSGDRIEVTSNGNTASLNIKEK</sequence>
<reference evidence="2" key="1">
    <citation type="submission" date="2017-09" db="EMBL/GenBank/DDBJ databases">
        <title>Depth-based differentiation of microbial function through sediment-hosted aquifers and enrichment of novel symbionts in the deep terrestrial subsurface.</title>
        <authorList>
            <person name="Probst A.J."/>
            <person name="Ladd B."/>
            <person name="Jarett J.K."/>
            <person name="Geller-Mcgrath D.E."/>
            <person name="Sieber C.M.K."/>
            <person name="Emerson J.B."/>
            <person name="Anantharaman K."/>
            <person name="Thomas B.C."/>
            <person name="Malmstrom R."/>
            <person name="Stieglmeier M."/>
            <person name="Klingl A."/>
            <person name="Woyke T."/>
            <person name="Ryan C.M."/>
            <person name="Banfield J.F."/>
        </authorList>
    </citation>
    <scope>NUCLEOTIDE SEQUENCE [LARGE SCALE GENOMIC DNA]</scope>
</reference>
<accession>A0A2M8KX83</accession>
<organism evidence="1 2">
    <name type="scientific">Candidatus Ryanbacteria bacterium CG10_big_fil_rev_8_21_14_0_10_43_42</name>
    <dbReference type="NCBI Taxonomy" id="1974864"/>
    <lineage>
        <taxon>Bacteria</taxon>
        <taxon>Candidatus Ryaniibacteriota</taxon>
    </lineage>
</organism>
<dbReference type="Gene3D" id="3.30.1490.20">
    <property type="entry name" value="ATP-grasp fold, A domain"/>
    <property type="match status" value="1"/>
</dbReference>